<dbReference type="Proteomes" id="UP000256405">
    <property type="component" value="Unassembled WGS sequence"/>
</dbReference>
<evidence type="ECO:0000313" key="1">
    <source>
        <dbReference type="EMBL" id="REG83518.1"/>
    </source>
</evidence>
<dbReference type="Pfam" id="PF13970">
    <property type="entry name" value="DUF4221"/>
    <property type="match status" value="1"/>
</dbReference>
<reference evidence="1 2" key="1">
    <citation type="submission" date="2018-08" db="EMBL/GenBank/DDBJ databases">
        <title>Genomic Encyclopedia of Archaeal and Bacterial Type Strains, Phase II (KMG-II): from individual species to whole genera.</title>
        <authorList>
            <person name="Goeker M."/>
        </authorList>
    </citation>
    <scope>NUCLEOTIDE SEQUENCE [LARGE SCALE GENOMIC DNA]</scope>
    <source>
        <strain evidence="1 2">DSM 15986</strain>
    </source>
</reference>
<evidence type="ECO:0000313" key="2">
    <source>
        <dbReference type="Proteomes" id="UP000256405"/>
    </source>
</evidence>
<organism evidence="1 2">
    <name type="scientific">Algoriphagus antarcticus</name>
    <dbReference type="NCBI Taxonomy" id="238540"/>
    <lineage>
        <taxon>Bacteria</taxon>
        <taxon>Pseudomonadati</taxon>
        <taxon>Bacteroidota</taxon>
        <taxon>Cytophagia</taxon>
        <taxon>Cytophagales</taxon>
        <taxon>Cyclobacteriaceae</taxon>
        <taxon>Algoriphagus</taxon>
    </lineage>
</organism>
<protein>
    <submittedName>
        <fullName evidence="1">Uncharacterized protein DUF4221</fullName>
    </submittedName>
</protein>
<dbReference type="RefSeq" id="WP_086542683.1">
    <property type="nucleotide sequence ID" value="NZ_MSSW01000052.1"/>
</dbReference>
<dbReference type="AlphaFoldDB" id="A0A3E0DN21"/>
<name>A0A3E0DN21_9BACT</name>
<comment type="caution">
    <text evidence="1">The sequence shown here is derived from an EMBL/GenBank/DDBJ whole genome shotgun (WGS) entry which is preliminary data.</text>
</comment>
<sequence length="371" mass="42993">MKNKFIILSFILLCFCSQKKEVITEFASLEQLVIPIESNYSSTYEFANTLDDDYFIGYFFNNHSIDIFSLAEKTPLFQIELPSQDPIPFGIGGGISKIGEHLFYKSSTSLHRIPFKENPNFLSESLVFPFGRTLSFDGVNYANSSRGYTAILNDIPFTPIIDNRLVSPYFDLSKASTIVGIYFLDQDLELEDHHEFQFTEAFQSDLKLYQGLNIPFITTSSENVLIQFPFTSELILYDPKTGTEKKKSIPGKFISTKINPASFEEGKYNVKAIRFSAQFWDLTWDPYRKLYYRIEKEERFPEAGERINFRRGYHWINVISEDFELLGHFKIPADCFAKPMVAKEGIYFHRSNQENESEVRFTFFEGGLPFD</sequence>
<dbReference type="OrthoDB" id="828261at2"/>
<accession>A0A3E0DN21</accession>
<gene>
    <name evidence="1" type="ORF">C8N25_11717</name>
</gene>
<dbReference type="EMBL" id="QUNF01000017">
    <property type="protein sequence ID" value="REG83518.1"/>
    <property type="molecule type" value="Genomic_DNA"/>
</dbReference>
<keyword evidence="2" id="KW-1185">Reference proteome</keyword>
<proteinExistence type="predicted"/>
<dbReference type="InterPro" id="IPR025316">
    <property type="entry name" value="DUF4221"/>
</dbReference>